<dbReference type="Gene3D" id="1.10.340.70">
    <property type="match status" value="1"/>
</dbReference>
<dbReference type="PANTHER" id="PTHR48475:SF1">
    <property type="entry name" value="RNASE H TYPE-1 DOMAIN-CONTAINING PROTEIN"/>
    <property type="match status" value="1"/>
</dbReference>
<proteinExistence type="predicted"/>
<dbReference type="PANTHER" id="PTHR48475">
    <property type="entry name" value="RIBONUCLEASE H"/>
    <property type="match status" value="1"/>
</dbReference>
<accession>A0A7J6FFN8</accession>
<evidence type="ECO:0008006" key="3">
    <source>
        <dbReference type="Google" id="ProtNLM"/>
    </source>
</evidence>
<dbReference type="AlphaFoldDB" id="A0A7J6FFN8"/>
<gene>
    <name evidence="1" type="ORF">F8388_019385</name>
</gene>
<name>A0A7J6FFN8_CANSA</name>
<organism evidence="1 2">
    <name type="scientific">Cannabis sativa</name>
    <name type="common">Hemp</name>
    <name type="synonym">Marijuana</name>
    <dbReference type="NCBI Taxonomy" id="3483"/>
    <lineage>
        <taxon>Eukaryota</taxon>
        <taxon>Viridiplantae</taxon>
        <taxon>Streptophyta</taxon>
        <taxon>Embryophyta</taxon>
        <taxon>Tracheophyta</taxon>
        <taxon>Spermatophyta</taxon>
        <taxon>Magnoliopsida</taxon>
        <taxon>eudicotyledons</taxon>
        <taxon>Gunneridae</taxon>
        <taxon>Pentapetalae</taxon>
        <taxon>rosids</taxon>
        <taxon>fabids</taxon>
        <taxon>Rosales</taxon>
        <taxon>Cannabaceae</taxon>
        <taxon>Cannabis</taxon>
    </lineage>
</organism>
<evidence type="ECO:0000313" key="1">
    <source>
        <dbReference type="EMBL" id="KAF4369516.1"/>
    </source>
</evidence>
<comment type="caution">
    <text evidence="1">The sequence shown here is derived from an EMBL/GenBank/DDBJ whole genome shotgun (WGS) entry which is preliminary data.</text>
</comment>
<dbReference type="EMBL" id="JAATIP010000126">
    <property type="protein sequence ID" value="KAF4369516.1"/>
    <property type="molecule type" value="Genomic_DNA"/>
</dbReference>
<reference evidence="1 2" key="1">
    <citation type="journal article" date="2020" name="bioRxiv">
        <title>Sequence and annotation of 42 cannabis genomes reveals extensive copy number variation in cannabinoid synthesis and pathogen resistance genes.</title>
        <authorList>
            <person name="Mckernan K.J."/>
            <person name="Helbert Y."/>
            <person name="Kane L.T."/>
            <person name="Ebling H."/>
            <person name="Zhang L."/>
            <person name="Liu B."/>
            <person name="Eaton Z."/>
            <person name="Mclaughlin S."/>
            <person name="Kingan S."/>
            <person name="Baybayan P."/>
            <person name="Concepcion G."/>
            <person name="Jordan M."/>
            <person name="Riva A."/>
            <person name="Barbazuk W."/>
            <person name="Harkins T."/>
        </authorList>
    </citation>
    <scope>NUCLEOTIDE SEQUENCE [LARGE SCALE GENOMIC DNA]</scope>
    <source>
        <strain evidence="2">cv. Jamaican Lion 4</strain>
        <tissue evidence="1">Leaf</tissue>
    </source>
</reference>
<protein>
    <recommendedName>
        <fullName evidence="3">Polyprotein</fullName>
    </recommendedName>
</protein>
<dbReference type="Proteomes" id="UP000525078">
    <property type="component" value="Unassembled WGS sequence"/>
</dbReference>
<evidence type="ECO:0000313" key="2">
    <source>
        <dbReference type="Proteomes" id="UP000525078"/>
    </source>
</evidence>
<sequence>MTHLKEIQHYVIIEGTLYYRSSDGVLARCLNQEEAVNRMEEIHNITCGIEGPKLSRRLQRAGYYWLEMEEDAAKLQRDCPHCQLMFNSTEAILMTEVDDWRRPYKEYLRGKVAPSRLEELELIDERRDKAQSNLLQYQRHVARAYDKFVQPRIFQEGDMVLKAADHVMRGTHATKFVPNWEGPYTVKEIKGSGYCTLLDPNTGVTLPIINMKYIEKYFS</sequence>